<evidence type="ECO:0000256" key="4">
    <source>
        <dbReference type="ARBA" id="ARBA00023163"/>
    </source>
</evidence>
<gene>
    <name evidence="6" type="primary">gbpR_1</name>
    <name evidence="6" type="ORF">PSO31014_02604</name>
</gene>
<keyword evidence="2" id="KW-0805">Transcription regulation</keyword>
<feature type="domain" description="HTH lysR-type" evidence="5">
    <location>
        <begin position="10"/>
        <end position="67"/>
    </location>
</feature>
<dbReference type="Proteomes" id="UP000405357">
    <property type="component" value="Unassembled WGS sequence"/>
</dbReference>
<evidence type="ECO:0000259" key="5">
    <source>
        <dbReference type="PROSITE" id="PS50931"/>
    </source>
</evidence>
<accession>A0ABY6W0B0</accession>
<dbReference type="Gene3D" id="3.40.190.290">
    <property type="match status" value="1"/>
</dbReference>
<dbReference type="PANTHER" id="PTHR30419:SF8">
    <property type="entry name" value="NITROGEN ASSIMILATION TRANSCRIPTIONAL ACTIVATOR-RELATED"/>
    <property type="match status" value="1"/>
</dbReference>
<evidence type="ECO:0000256" key="3">
    <source>
        <dbReference type="ARBA" id="ARBA00023125"/>
    </source>
</evidence>
<evidence type="ECO:0000313" key="7">
    <source>
        <dbReference type="Proteomes" id="UP000405357"/>
    </source>
</evidence>
<dbReference type="InterPro" id="IPR005119">
    <property type="entry name" value="LysR_subst-bd"/>
</dbReference>
<dbReference type="Pfam" id="PF00126">
    <property type="entry name" value="HTH_1"/>
    <property type="match status" value="1"/>
</dbReference>
<dbReference type="PANTHER" id="PTHR30419">
    <property type="entry name" value="HTH-TYPE TRANSCRIPTIONAL REGULATOR YBHD"/>
    <property type="match status" value="1"/>
</dbReference>
<keyword evidence="4" id="KW-0804">Transcription</keyword>
<comment type="similarity">
    <text evidence="1">Belongs to the LysR transcriptional regulatory family.</text>
</comment>
<dbReference type="PRINTS" id="PR00039">
    <property type="entry name" value="HTHLYSR"/>
</dbReference>
<keyword evidence="7" id="KW-1185">Reference proteome</keyword>
<evidence type="ECO:0000256" key="2">
    <source>
        <dbReference type="ARBA" id="ARBA00023015"/>
    </source>
</evidence>
<dbReference type="InterPro" id="IPR036388">
    <property type="entry name" value="WH-like_DNA-bd_sf"/>
</dbReference>
<proteinExistence type="inferred from homology"/>
<dbReference type="Gene3D" id="1.10.10.10">
    <property type="entry name" value="Winged helix-like DNA-binding domain superfamily/Winged helix DNA-binding domain"/>
    <property type="match status" value="1"/>
</dbReference>
<dbReference type="InterPro" id="IPR000847">
    <property type="entry name" value="LysR_HTH_N"/>
</dbReference>
<dbReference type="InterPro" id="IPR050950">
    <property type="entry name" value="HTH-type_LysR_regulators"/>
</dbReference>
<evidence type="ECO:0000313" key="6">
    <source>
        <dbReference type="EMBL" id="VVE10820.1"/>
    </source>
</evidence>
<dbReference type="SUPFAM" id="SSF53850">
    <property type="entry name" value="Periplasmic binding protein-like II"/>
    <property type="match status" value="1"/>
</dbReference>
<comment type="caution">
    <text evidence="6">The sequence shown here is derived from an EMBL/GenBank/DDBJ whole genome shotgun (WGS) entry which is preliminary data.</text>
</comment>
<organism evidence="6 7">
    <name type="scientific">Pandoraea soli</name>
    <dbReference type="NCBI Taxonomy" id="2508293"/>
    <lineage>
        <taxon>Bacteria</taxon>
        <taxon>Pseudomonadati</taxon>
        <taxon>Pseudomonadota</taxon>
        <taxon>Betaproteobacteria</taxon>
        <taxon>Burkholderiales</taxon>
        <taxon>Burkholderiaceae</taxon>
        <taxon>Pandoraea</taxon>
    </lineage>
</organism>
<reference evidence="6 7" key="1">
    <citation type="submission" date="2019-08" db="EMBL/GenBank/DDBJ databases">
        <authorList>
            <person name="Peeters C."/>
        </authorList>
    </citation>
    <scope>NUCLEOTIDE SEQUENCE [LARGE SCALE GENOMIC DNA]</scope>
    <source>
        <strain evidence="6 7">LMG 31014</strain>
    </source>
</reference>
<dbReference type="Pfam" id="PF03466">
    <property type="entry name" value="LysR_substrate"/>
    <property type="match status" value="1"/>
</dbReference>
<keyword evidence="3" id="KW-0238">DNA-binding</keyword>
<dbReference type="PROSITE" id="PS50931">
    <property type="entry name" value="HTH_LYSR"/>
    <property type="match status" value="1"/>
</dbReference>
<name>A0ABY6W0B0_9BURK</name>
<evidence type="ECO:0000256" key="1">
    <source>
        <dbReference type="ARBA" id="ARBA00009437"/>
    </source>
</evidence>
<protein>
    <submittedName>
        <fullName evidence="6">HTH-type transcriptional regulator GbpR</fullName>
    </submittedName>
</protein>
<dbReference type="EMBL" id="CABPSG010000006">
    <property type="protein sequence ID" value="VVE10820.1"/>
    <property type="molecule type" value="Genomic_DNA"/>
</dbReference>
<dbReference type="SUPFAM" id="SSF46785">
    <property type="entry name" value="Winged helix' DNA-binding domain"/>
    <property type="match status" value="1"/>
</dbReference>
<dbReference type="InterPro" id="IPR036390">
    <property type="entry name" value="WH_DNA-bd_sf"/>
</dbReference>
<sequence>MTMSSLHLRLKLRHISVVVEIARLGTLQKAAESLSVSQSAVSKALTEIEAIVGTALFDRTPSGMRPNLYGETLVRHGYLITSDVQRAEADLEALLSGDVGNLSVGIFSPLTWWKALSDCVGDFRIRSPRVRLTLTEAPMEDLLSALDQDLVDIVIGRLASGYGSDQYKLEVLRDDAPLFLARQGHPLTQQPVALADLLGFPWVLPSQPNIVRQQLEFAVQSMGLTFGSDVLSAQVSPLVFRLASQSNTLVLSSQCAAEELCALYALQPVQCELPLHMGPLMAISRRDKLDPLATTGFLGNLKRFANGLTPTNP</sequence>